<dbReference type="RefSeq" id="WP_161716979.1">
    <property type="nucleotide sequence ID" value="NZ_JAAAPO010000001.1"/>
</dbReference>
<keyword evidence="1" id="KW-0732">Signal</keyword>
<accession>A0ABW9XB28</accession>
<keyword evidence="3" id="KW-1185">Reference proteome</keyword>
<feature type="signal peptide" evidence="1">
    <location>
        <begin position="1"/>
        <end position="21"/>
    </location>
</feature>
<reference evidence="3" key="1">
    <citation type="submission" date="2020-01" db="EMBL/GenBank/DDBJ databases">
        <title>Sphingomonas sp. strain CSW-10.</title>
        <authorList>
            <person name="Chen W.-M."/>
        </authorList>
    </citation>
    <scope>NUCLEOTIDE SEQUENCE [LARGE SCALE GENOMIC DNA]</scope>
    <source>
        <strain evidence="3">FSY-8</strain>
    </source>
</reference>
<evidence type="ECO:0000256" key="1">
    <source>
        <dbReference type="SAM" id="SignalP"/>
    </source>
</evidence>
<organism evidence="2 3">
    <name type="scientific">Novosphingobium ovatum</name>
    <dbReference type="NCBI Taxonomy" id="1908523"/>
    <lineage>
        <taxon>Bacteria</taxon>
        <taxon>Pseudomonadati</taxon>
        <taxon>Pseudomonadota</taxon>
        <taxon>Alphaproteobacteria</taxon>
        <taxon>Sphingomonadales</taxon>
        <taxon>Sphingomonadaceae</taxon>
        <taxon>Novosphingobium</taxon>
    </lineage>
</organism>
<name>A0ABW9XB28_9SPHN</name>
<protein>
    <submittedName>
        <fullName evidence="2">TonB-dependent receptor</fullName>
    </submittedName>
</protein>
<dbReference type="EMBL" id="JAAAPO010000001">
    <property type="protein sequence ID" value="NBC35738.1"/>
    <property type="molecule type" value="Genomic_DNA"/>
</dbReference>
<sequence>MRHFITAALAGALIAPSLASAQDLGSMEVIVTARRRSSDDYSPQMPAIGLRRQADFAVQGVVVRGDTRDSAQREQEIYAMVRGAVALAGKQGLQLAFGEEVLQPLTAANVSALGIQRDSRPDSAKITFLVKAPLSAGMTAQQAQARITAFLKAVTPVGRAQIEAVDDLTFSVVGPDQYRPAISEAIAADARAMAARVGPDYAVQIENLQAPVEWARSGPSEVFLYLPYRLSVLPRRP</sequence>
<proteinExistence type="predicted"/>
<evidence type="ECO:0000313" key="2">
    <source>
        <dbReference type="EMBL" id="NBC35738.1"/>
    </source>
</evidence>
<gene>
    <name evidence="2" type="ORF">GTZ99_04110</name>
</gene>
<comment type="caution">
    <text evidence="2">The sequence shown here is derived from an EMBL/GenBank/DDBJ whole genome shotgun (WGS) entry which is preliminary data.</text>
</comment>
<keyword evidence="2" id="KW-0675">Receptor</keyword>
<evidence type="ECO:0000313" key="3">
    <source>
        <dbReference type="Proteomes" id="UP000753724"/>
    </source>
</evidence>
<feature type="chain" id="PRO_5046481965" evidence="1">
    <location>
        <begin position="22"/>
        <end position="237"/>
    </location>
</feature>
<dbReference type="Proteomes" id="UP000753724">
    <property type="component" value="Unassembled WGS sequence"/>
</dbReference>